<organism evidence="2 3">
    <name type="scientific">Botryobasidium botryosum (strain FD-172 SS1)</name>
    <dbReference type="NCBI Taxonomy" id="930990"/>
    <lineage>
        <taxon>Eukaryota</taxon>
        <taxon>Fungi</taxon>
        <taxon>Dikarya</taxon>
        <taxon>Basidiomycota</taxon>
        <taxon>Agaricomycotina</taxon>
        <taxon>Agaricomycetes</taxon>
        <taxon>Cantharellales</taxon>
        <taxon>Botryobasidiaceae</taxon>
        <taxon>Botryobasidium</taxon>
    </lineage>
</organism>
<evidence type="ECO:0000256" key="1">
    <source>
        <dbReference type="SAM" id="Phobius"/>
    </source>
</evidence>
<dbReference type="InParanoid" id="A0A067ME53"/>
<dbReference type="HOGENOM" id="CLU_2739683_0_0_1"/>
<feature type="transmembrane region" description="Helical" evidence="1">
    <location>
        <begin position="27"/>
        <end position="47"/>
    </location>
</feature>
<evidence type="ECO:0000313" key="2">
    <source>
        <dbReference type="EMBL" id="KDQ14053.1"/>
    </source>
</evidence>
<keyword evidence="1" id="KW-0472">Membrane</keyword>
<keyword evidence="1" id="KW-0812">Transmembrane</keyword>
<protein>
    <submittedName>
        <fullName evidence="2">Uncharacterized protein</fullName>
    </submittedName>
</protein>
<keyword evidence="3" id="KW-1185">Reference proteome</keyword>
<dbReference type="Proteomes" id="UP000027195">
    <property type="component" value="Unassembled WGS sequence"/>
</dbReference>
<accession>A0A067ME53</accession>
<keyword evidence="1" id="KW-1133">Transmembrane helix</keyword>
<dbReference type="AlphaFoldDB" id="A0A067ME53"/>
<dbReference type="EMBL" id="KL198040">
    <property type="protein sequence ID" value="KDQ14053.1"/>
    <property type="molecule type" value="Genomic_DNA"/>
</dbReference>
<name>A0A067ME53_BOTB1</name>
<sequence>MALSGQTTQHPWLASCSGSALPYYTSGLWNAIHPAIVFPLIILTCAYKADSGFISTIQAFPGLSVSRQTRL</sequence>
<proteinExistence type="predicted"/>
<gene>
    <name evidence="2" type="ORF">BOTBODRAFT_66483</name>
</gene>
<reference evidence="3" key="1">
    <citation type="journal article" date="2014" name="Proc. Natl. Acad. Sci. U.S.A.">
        <title>Extensive sampling of basidiomycete genomes demonstrates inadequacy of the white-rot/brown-rot paradigm for wood decay fungi.</title>
        <authorList>
            <person name="Riley R."/>
            <person name="Salamov A.A."/>
            <person name="Brown D.W."/>
            <person name="Nagy L.G."/>
            <person name="Floudas D."/>
            <person name="Held B.W."/>
            <person name="Levasseur A."/>
            <person name="Lombard V."/>
            <person name="Morin E."/>
            <person name="Otillar R."/>
            <person name="Lindquist E.A."/>
            <person name="Sun H."/>
            <person name="LaButti K.M."/>
            <person name="Schmutz J."/>
            <person name="Jabbour D."/>
            <person name="Luo H."/>
            <person name="Baker S.E."/>
            <person name="Pisabarro A.G."/>
            <person name="Walton J.D."/>
            <person name="Blanchette R.A."/>
            <person name="Henrissat B."/>
            <person name="Martin F."/>
            <person name="Cullen D."/>
            <person name="Hibbett D.S."/>
            <person name="Grigoriev I.V."/>
        </authorList>
    </citation>
    <scope>NUCLEOTIDE SEQUENCE [LARGE SCALE GENOMIC DNA]</scope>
    <source>
        <strain evidence="3">FD-172 SS1</strain>
    </source>
</reference>
<evidence type="ECO:0000313" key="3">
    <source>
        <dbReference type="Proteomes" id="UP000027195"/>
    </source>
</evidence>